<feature type="transmembrane region" description="Helical" evidence="1">
    <location>
        <begin position="51"/>
        <end position="71"/>
    </location>
</feature>
<dbReference type="AlphaFoldDB" id="A0A1S8ARW7"/>
<feature type="transmembrane region" description="Helical" evidence="1">
    <location>
        <begin position="242"/>
        <end position="260"/>
    </location>
</feature>
<dbReference type="GO" id="GO:0005886">
    <property type="term" value="C:plasma membrane"/>
    <property type="evidence" value="ECO:0007669"/>
    <property type="project" value="UniProtKB-SubCell"/>
</dbReference>
<protein>
    <submittedName>
        <fullName evidence="2">Copper ABC transporter permease</fullName>
    </submittedName>
</protein>
<feature type="transmembrane region" description="Helical" evidence="1">
    <location>
        <begin position="106"/>
        <end position="127"/>
    </location>
</feature>
<keyword evidence="1" id="KW-0472">Membrane</keyword>
<comment type="caution">
    <text evidence="2">The sequence shown here is derived from an EMBL/GenBank/DDBJ whole genome shotgun (WGS) entry which is preliminary data.</text>
</comment>
<evidence type="ECO:0000256" key="1">
    <source>
        <dbReference type="SAM" id="Phobius"/>
    </source>
</evidence>
<dbReference type="PANTHER" id="PTHR43471">
    <property type="entry name" value="ABC TRANSPORTER PERMEASE"/>
    <property type="match status" value="1"/>
</dbReference>
<dbReference type="Proteomes" id="UP000189370">
    <property type="component" value="Unassembled WGS sequence"/>
</dbReference>
<feature type="transmembrane region" description="Helical" evidence="1">
    <location>
        <begin position="167"/>
        <end position="185"/>
    </location>
</feature>
<sequence length="269" mass="28413">MNWRVIARTDAALASTPRSTRLVLGLPAVTILAAAYLYPVFGSEPITTARFAGFVDGWLATVVPLTGVLLGHDAVVSERESGSLLLSLSLPHGRDDFVLGKVMSRVGLVSGAILAAMVVGAGLVVYPFGRLEAVRFCGFVATTVAFGAIWTNLGIAASLSTATKQRAFVVAFGLFFLLVLVWDGIADGLRYGLARAGLVDGSLPDPVRFVVDLDPGAVFQRVTAGFFDPSATVDGPWYLGEWAALAVFLLWLIGPVMVTYSRFAGSDLS</sequence>
<keyword evidence="3" id="KW-1185">Reference proteome</keyword>
<organism evidence="2 3">
    <name type="scientific">Natrinema saccharevitans</name>
    <dbReference type="NCBI Taxonomy" id="301967"/>
    <lineage>
        <taxon>Archaea</taxon>
        <taxon>Methanobacteriati</taxon>
        <taxon>Methanobacteriota</taxon>
        <taxon>Stenosarchaea group</taxon>
        <taxon>Halobacteria</taxon>
        <taxon>Halobacteriales</taxon>
        <taxon>Natrialbaceae</taxon>
        <taxon>Natrinema</taxon>
    </lineage>
</organism>
<dbReference type="OrthoDB" id="86287at2157"/>
<reference evidence="3" key="1">
    <citation type="submission" date="2016-04" db="EMBL/GenBank/DDBJ databases">
        <authorList>
            <person name="Chen S.-C."/>
            <person name="Lai M.-C."/>
        </authorList>
    </citation>
    <scope>NUCLEOTIDE SEQUENCE [LARGE SCALE GENOMIC DNA]</scope>
    <source>
        <strain evidence="3">AB14</strain>
    </source>
</reference>
<proteinExistence type="predicted"/>
<dbReference type="Pfam" id="PF12679">
    <property type="entry name" value="ABC2_membrane_2"/>
    <property type="match status" value="1"/>
</dbReference>
<feature type="transmembrane region" description="Helical" evidence="1">
    <location>
        <begin position="21"/>
        <end position="39"/>
    </location>
</feature>
<dbReference type="RefSeq" id="WP_076148593.1">
    <property type="nucleotide sequence ID" value="NZ_LWLN01000002.1"/>
</dbReference>
<dbReference type="STRING" id="301967.A6E15_17940"/>
<evidence type="ECO:0000313" key="3">
    <source>
        <dbReference type="Proteomes" id="UP000189370"/>
    </source>
</evidence>
<accession>A0A1S8ARW7</accession>
<feature type="transmembrane region" description="Helical" evidence="1">
    <location>
        <begin position="133"/>
        <end position="155"/>
    </location>
</feature>
<dbReference type="GO" id="GO:0140359">
    <property type="term" value="F:ABC-type transporter activity"/>
    <property type="evidence" value="ECO:0007669"/>
    <property type="project" value="InterPro"/>
</dbReference>
<name>A0A1S8ARW7_9EURY</name>
<keyword evidence="1" id="KW-1133">Transmembrane helix</keyword>
<dbReference type="PANTHER" id="PTHR43471:SF1">
    <property type="entry name" value="ABC TRANSPORTER PERMEASE PROTEIN NOSY-RELATED"/>
    <property type="match status" value="1"/>
</dbReference>
<evidence type="ECO:0000313" key="2">
    <source>
        <dbReference type="EMBL" id="OLZ39279.1"/>
    </source>
</evidence>
<keyword evidence="1" id="KW-0812">Transmembrane</keyword>
<dbReference type="EMBL" id="LWLN01000002">
    <property type="protein sequence ID" value="OLZ39279.1"/>
    <property type="molecule type" value="Genomic_DNA"/>
</dbReference>
<gene>
    <name evidence="2" type="ORF">A6E15_17940</name>
</gene>